<evidence type="ECO:0000313" key="2">
    <source>
        <dbReference type="Proteomes" id="UP000318294"/>
    </source>
</evidence>
<keyword evidence="2" id="KW-1185">Reference proteome</keyword>
<organism evidence="1 2">
    <name type="scientific">Tepidimonas charontis</name>
    <dbReference type="NCBI Taxonomy" id="2267262"/>
    <lineage>
        <taxon>Bacteria</taxon>
        <taxon>Pseudomonadati</taxon>
        <taxon>Pseudomonadota</taxon>
        <taxon>Betaproteobacteria</taxon>
        <taxon>Burkholderiales</taxon>
        <taxon>Tepidimonas</taxon>
    </lineage>
</organism>
<evidence type="ECO:0000313" key="1">
    <source>
        <dbReference type="EMBL" id="TSE33474.1"/>
    </source>
</evidence>
<accession>A0A554XCI3</accession>
<reference evidence="1 2" key="1">
    <citation type="submission" date="2019-07" db="EMBL/GenBank/DDBJ databases">
        <title>Tepidimonas charontis SPSP-6 draft genome.</title>
        <authorList>
            <person name="Da Costa M.S."/>
            <person name="Froufe H.J.C."/>
            <person name="Egas C."/>
            <person name="Albuquerque L."/>
        </authorList>
    </citation>
    <scope>NUCLEOTIDE SEQUENCE [LARGE SCALE GENOMIC DNA]</scope>
    <source>
        <strain evidence="1 2">SPSP-6</strain>
    </source>
</reference>
<name>A0A554XCI3_9BURK</name>
<sequence>MTAANSPLDGALGAMAHIMRASAAALALCCGAVAAQSAGSDTAAAEQAWQQAQQALHDGDTLRAQLWLERTLMLDPDRIEALVQLALIIQRSGDSAQAQPLIDSALRDPRLTPALRQALQSSLSGGPAAAGGAALFAYGLQYSDNPLLLSPAREVEITLPSGPVLLPNASQPKPAWLHSVEWAYQSPRGVVWDAAVQASTLSDARTAWRLGLTAPLSAGQYVTARAQQALDGGRHAALLWGATLGETGAAPGRRASPQAVVGLFDEPSSRRSGATLRLVWTVQQEDGRASYARGWPADAALWLDAELARRRVAHASRRADQARAGIRARWRLGERASLNAQGYAQADLQGYSPLLGNGAPRRVAAVDVDARWTLWRDPRQRNSLELSLSWTRRWSNLALYRGQERSLMLRWQHQWER</sequence>
<dbReference type="Gene3D" id="1.25.40.10">
    <property type="entry name" value="Tetratricopeptide repeat domain"/>
    <property type="match status" value="1"/>
</dbReference>
<dbReference type="OrthoDB" id="7316074at2"/>
<dbReference type="InterPro" id="IPR011990">
    <property type="entry name" value="TPR-like_helical_dom_sf"/>
</dbReference>
<dbReference type="RefSeq" id="WP_144328675.1">
    <property type="nucleotide sequence ID" value="NZ_VJON01000027.1"/>
</dbReference>
<dbReference type="EMBL" id="VJON01000027">
    <property type="protein sequence ID" value="TSE33474.1"/>
    <property type="molecule type" value="Genomic_DNA"/>
</dbReference>
<dbReference type="SUPFAM" id="SSF48452">
    <property type="entry name" value="TPR-like"/>
    <property type="match status" value="1"/>
</dbReference>
<evidence type="ECO:0008006" key="3">
    <source>
        <dbReference type="Google" id="ProtNLM"/>
    </source>
</evidence>
<comment type="caution">
    <text evidence="1">The sequence shown here is derived from an EMBL/GenBank/DDBJ whole genome shotgun (WGS) entry which is preliminary data.</text>
</comment>
<dbReference type="AlphaFoldDB" id="A0A554XCI3"/>
<proteinExistence type="predicted"/>
<dbReference type="Proteomes" id="UP000318294">
    <property type="component" value="Unassembled WGS sequence"/>
</dbReference>
<protein>
    <recommendedName>
        <fullName evidence="3">Tetratricopeptide repeat protein</fullName>
    </recommendedName>
</protein>
<gene>
    <name evidence="1" type="ORF">Tchar_01730</name>
</gene>